<proteinExistence type="predicted"/>
<dbReference type="Gene3D" id="3.30.40.10">
    <property type="entry name" value="Zinc/RING finger domain, C3HC4 (zinc finger)"/>
    <property type="match status" value="1"/>
</dbReference>
<feature type="compositionally biased region" description="Basic residues" evidence="1">
    <location>
        <begin position="275"/>
        <end position="284"/>
    </location>
</feature>
<sequence>MLPTNVMSFMKKMVATEPGSAHSAAEVEGGMTFEKIKQTLSSSLLTAQDKVTNKMSPRPSIVPLDTGDSPTSDIGAGTTVTQPEAPPKEPARGNCRVCLKAFRGHQLDQARSCAECSQRVCEDCASYSKMDDGEDTRNWTCSVCRSSIIKRATKLFAQAKQWDDLLTLNCRVLPSNTTSCIPLVWSELQRRHSETRLGSSAGSDGLSVGGFGGGLAPPRSPELRRHSDVSPSSLKELEKLKSGKPSSDQSSNKPMKPLGSPYGSTADVGPPQVQRSRRGSRVSRQRSYDEEVKAAKGISPGGSPATGPDGSAAGLGLPAPMPRRASAYDVFAGAPGGLPTVAGPPMGRRASFRVAPPTPVEQQSPTTENDVGGLSMPIITGAGLGGPVPEIGERRMSCRRASHM</sequence>
<reference evidence="2" key="1">
    <citation type="submission" date="2022-03" db="EMBL/GenBank/DDBJ databases">
        <authorList>
            <person name="Sayadi A."/>
        </authorList>
    </citation>
    <scope>NUCLEOTIDE SEQUENCE</scope>
</reference>
<dbReference type="OrthoDB" id="10059918at2759"/>
<dbReference type="InterPro" id="IPR013083">
    <property type="entry name" value="Znf_RING/FYVE/PHD"/>
</dbReference>
<evidence type="ECO:0000313" key="3">
    <source>
        <dbReference type="Proteomes" id="UP001152888"/>
    </source>
</evidence>
<name>A0A9P0M867_ACAOB</name>
<evidence type="ECO:0000256" key="1">
    <source>
        <dbReference type="SAM" id="MobiDB-lite"/>
    </source>
</evidence>
<dbReference type="AlphaFoldDB" id="A0A9P0M867"/>
<comment type="caution">
    <text evidence="2">The sequence shown here is derived from an EMBL/GenBank/DDBJ whole genome shotgun (WGS) entry which is preliminary data.</text>
</comment>
<dbReference type="SUPFAM" id="SSF57903">
    <property type="entry name" value="FYVE/PHD zinc finger"/>
    <property type="match status" value="1"/>
</dbReference>
<evidence type="ECO:0000313" key="2">
    <source>
        <dbReference type="EMBL" id="CAH2013629.1"/>
    </source>
</evidence>
<gene>
    <name evidence="2" type="ORF">ACAOBT_LOCUS33584</name>
</gene>
<evidence type="ECO:0008006" key="4">
    <source>
        <dbReference type="Google" id="ProtNLM"/>
    </source>
</evidence>
<organism evidence="2 3">
    <name type="scientific">Acanthoscelides obtectus</name>
    <name type="common">Bean weevil</name>
    <name type="synonym">Bruchus obtectus</name>
    <dbReference type="NCBI Taxonomy" id="200917"/>
    <lineage>
        <taxon>Eukaryota</taxon>
        <taxon>Metazoa</taxon>
        <taxon>Ecdysozoa</taxon>
        <taxon>Arthropoda</taxon>
        <taxon>Hexapoda</taxon>
        <taxon>Insecta</taxon>
        <taxon>Pterygota</taxon>
        <taxon>Neoptera</taxon>
        <taxon>Endopterygota</taxon>
        <taxon>Coleoptera</taxon>
        <taxon>Polyphaga</taxon>
        <taxon>Cucujiformia</taxon>
        <taxon>Chrysomeloidea</taxon>
        <taxon>Chrysomelidae</taxon>
        <taxon>Bruchinae</taxon>
        <taxon>Bruchini</taxon>
        <taxon>Acanthoscelides</taxon>
    </lineage>
</organism>
<dbReference type="InterPro" id="IPR011011">
    <property type="entry name" value="Znf_FYVE_PHD"/>
</dbReference>
<feature type="region of interest" description="Disordered" evidence="1">
    <location>
        <begin position="54"/>
        <end position="89"/>
    </location>
</feature>
<dbReference type="EMBL" id="CAKOFQ010008353">
    <property type="protein sequence ID" value="CAH2013629.1"/>
    <property type="molecule type" value="Genomic_DNA"/>
</dbReference>
<accession>A0A9P0M867</accession>
<protein>
    <recommendedName>
        <fullName evidence="4">FYVE-type domain-containing protein</fullName>
    </recommendedName>
</protein>
<dbReference type="Proteomes" id="UP001152888">
    <property type="component" value="Unassembled WGS sequence"/>
</dbReference>
<feature type="compositionally biased region" description="Polar residues" evidence="1">
    <location>
        <begin position="68"/>
        <end position="82"/>
    </location>
</feature>
<feature type="region of interest" description="Disordered" evidence="1">
    <location>
        <begin position="195"/>
        <end position="317"/>
    </location>
</feature>
<keyword evidence="3" id="KW-1185">Reference proteome</keyword>